<sequence length="48" mass="5591">KSNNYSFLSSNSLAKAKINIYLHRAYYIIVISQKAKRYLKSDYIYGAL</sequence>
<gene>
    <name evidence="1" type="ORF">S01H4_61405</name>
</gene>
<name>X1CS60_9ZZZZ</name>
<reference evidence="1" key="1">
    <citation type="journal article" date="2014" name="Front. Microbiol.">
        <title>High frequency of phylogenetically diverse reductive dehalogenase-homologous genes in deep subseafloor sedimentary metagenomes.</title>
        <authorList>
            <person name="Kawai M."/>
            <person name="Futagami T."/>
            <person name="Toyoda A."/>
            <person name="Takaki Y."/>
            <person name="Nishi S."/>
            <person name="Hori S."/>
            <person name="Arai W."/>
            <person name="Tsubouchi T."/>
            <person name="Morono Y."/>
            <person name="Uchiyama I."/>
            <person name="Ito T."/>
            <person name="Fujiyama A."/>
            <person name="Inagaki F."/>
            <person name="Takami H."/>
        </authorList>
    </citation>
    <scope>NUCLEOTIDE SEQUENCE</scope>
    <source>
        <strain evidence="1">Expedition CK06-06</strain>
    </source>
</reference>
<dbReference type="AlphaFoldDB" id="X1CS60"/>
<proteinExistence type="predicted"/>
<protein>
    <submittedName>
        <fullName evidence="1">Uncharacterized protein</fullName>
    </submittedName>
</protein>
<comment type="caution">
    <text evidence="1">The sequence shown here is derived from an EMBL/GenBank/DDBJ whole genome shotgun (WGS) entry which is preliminary data.</text>
</comment>
<evidence type="ECO:0000313" key="1">
    <source>
        <dbReference type="EMBL" id="GAH10607.1"/>
    </source>
</evidence>
<dbReference type="EMBL" id="BART01036402">
    <property type="protein sequence ID" value="GAH10607.1"/>
    <property type="molecule type" value="Genomic_DNA"/>
</dbReference>
<feature type="non-terminal residue" evidence="1">
    <location>
        <position position="1"/>
    </location>
</feature>
<accession>X1CS60</accession>
<organism evidence="1">
    <name type="scientific">marine sediment metagenome</name>
    <dbReference type="NCBI Taxonomy" id="412755"/>
    <lineage>
        <taxon>unclassified sequences</taxon>
        <taxon>metagenomes</taxon>
        <taxon>ecological metagenomes</taxon>
    </lineage>
</organism>